<accession>A0A5J4WZ39</accession>
<dbReference type="EMBL" id="SNRW01000569">
    <property type="protein sequence ID" value="KAA6400388.1"/>
    <property type="molecule type" value="Genomic_DNA"/>
</dbReference>
<organism evidence="1 2">
    <name type="scientific">Streblomastix strix</name>
    <dbReference type="NCBI Taxonomy" id="222440"/>
    <lineage>
        <taxon>Eukaryota</taxon>
        <taxon>Metamonada</taxon>
        <taxon>Preaxostyla</taxon>
        <taxon>Oxymonadida</taxon>
        <taxon>Streblomastigidae</taxon>
        <taxon>Streblomastix</taxon>
    </lineage>
</organism>
<feature type="non-terminal residue" evidence="1">
    <location>
        <position position="1"/>
    </location>
</feature>
<dbReference type="AlphaFoldDB" id="A0A5J4WZ39"/>
<evidence type="ECO:0000313" key="1">
    <source>
        <dbReference type="EMBL" id="KAA6400388.1"/>
    </source>
</evidence>
<reference evidence="1 2" key="1">
    <citation type="submission" date="2019-03" db="EMBL/GenBank/DDBJ databases">
        <title>Single cell metagenomics reveals metabolic interactions within the superorganism composed of flagellate Streblomastix strix and complex community of Bacteroidetes bacteria on its surface.</title>
        <authorList>
            <person name="Treitli S.C."/>
            <person name="Kolisko M."/>
            <person name="Husnik F."/>
            <person name="Keeling P."/>
            <person name="Hampl V."/>
        </authorList>
    </citation>
    <scope>NUCLEOTIDE SEQUENCE [LARGE SCALE GENOMIC DNA]</scope>
    <source>
        <strain evidence="1">ST1C</strain>
    </source>
</reference>
<comment type="caution">
    <text evidence="1">The sequence shown here is derived from an EMBL/GenBank/DDBJ whole genome shotgun (WGS) entry which is preliminary data.</text>
</comment>
<sequence length="104" mass="11534">PSSLSTIAYQSIIPDPDHVKQQENKIISTNKGNQSTVAFNPVITSGIARFGGFFKDHQLGNFSIGISDSSAVFGSNKGPIDDENGKNTVRYYQNYQFERNQFEL</sequence>
<dbReference type="Proteomes" id="UP000324800">
    <property type="component" value="Unassembled WGS sequence"/>
</dbReference>
<name>A0A5J4WZ39_9EUKA</name>
<evidence type="ECO:0000313" key="2">
    <source>
        <dbReference type="Proteomes" id="UP000324800"/>
    </source>
</evidence>
<proteinExistence type="predicted"/>
<gene>
    <name evidence="1" type="ORF">EZS28_004077</name>
</gene>
<protein>
    <submittedName>
        <fullName evidence="1">Uncharacterized protein</fullName>
    </submittedName>
</protein>